<evidence type="ECO:0008006" key="4">
    <source>
        <dbReference type="Google" id="ProtNLM"/>
    </source>
</evidence>
<feature type="transmembrane region" description="Helical" evidence="1">
    <location>
        <begin position="239"/>
        <end position="264"/>
    </location>
</feature>
<dbReference type="EMBL" id="JAJOMB010000029">
    <property type="protein sequence ID" value="MCD5316391.1"/>
    <property type="molecule type" value="Genomic_DNA"/>
</dbReference>
<organism evidence="2 3">
    <name type="scientific">Kineosporia babensis</name>
    <dbReference type="NCBI Taxonomy" id="499548"/>
    <lineage>
        <taxon>Bacteria</taxon>
        <taxon>Bacillati</taxon>
        <taxon>Actinomycetota</taxon>
        <taxon>Actinomycetes</taxon>
        <taxon>Kineosporiales</taxon>
        <taxon>Kineosporiaceae</taxon>
        <taxon>Kineosporia</taxon>
    </lineage>
</organism>
<gene>
    <name evidence="2" type="ORF">LR394_36390</name>
</gene>
<accession>A0A9X1SXV9</accession>
<feature type="transmembrane region" description="Helical" evidence="1">
    <location>
        <begin position="120"/>
        <end position="138"/>
    </location>
</feature>
<keyword evidence="1" id="KW-0812">Transmembrane</keyword>
<name>A0A9X1SXV9_9ACTN</name>
<feature type="transmembrane region" description="Helical" evidence="1">
    <location>
        <begin position="23"/>
        <end position="44"/>
    </location>
</feature>
<feature type="transmembrane region" description="Helical" evidence="1">
    <location>
        <begin position="64"/>
        <end position="84"/>
    </location>
</feature>
<comment type="caution">
    <text evidence="2">The sequence shown here is derived from an EMBL/GenBank/DDBJ whole genome shotgun (WGS) entry which is preliminary data.</text>
</comment>
<proteinExistence type="predicted"/>
<evidence type="ECO:0000256" key="1">
    <source>
        <dbReference type="SAM" id="Phobius"/>
    </source>
</evidence>
<dbReference type="Proteomes" id="UP001138997">
    <property type="component" value="Unassembled WGS sequence"/>
</dbReference>
<sequence length="299" mass="33948">MNRLSQWLFDPVPLARVVLFRRFVYAFVIIDILLLHTSGFRHGWADPVWYQPLIMGEWLNIPAANVPQVMILKWGTVLVAAFALTGRFPRVSGLVVAVGWIWYQYVAFAYGKVDHDRGDFVIALVVLPLIGMAATAGPAGDRTRSELAGFAFRAMQLAAIATYFLSAWAKVRFGGWEWVNSATITRAVIRRGTFIGDWLLEIPWSLHAFQWVLFSAEMLAPVIFFVGEKWRRRMVAAWFVFHAATYSVITIAFWPHLVMMLAFLPLEEYRDRAVARWNSWRGGDSGEPEPQVKTPASPA</sequence>
<dbReference type="AlphaFoldDB" id="A0A9X1SXV9"/>
<evidence type="ECO:0000313" key="2">
    <source>
        <dbReference type="EMBL" id="MCD5316391.1"/>
    </source>
</evidence>
<feature type="transmembrane region" description="Helical" evidence="1">
    <location>
        <begin position="91"/>
        <end position="108"/>
    </location>
</feature>
<protein>
    <recommendedName>
        <fullName evidence="4">HTTM domain-containing protein</fullName>
    </recommendedName>
</protein>
<keyword evidence="1" id="KW-0472">Membrane</keyword>
<evidence type="ECO:0000313" key="3">
    <source>
        <dbReference type="Proteomes" id="UP001138997"/>
    </source>
</evidence>
<keyword evidence="3" id="KW-1185">Reference proteome</keyword>
<reference evidence="2" key="1">
    <citation type="submission" date="2021-11" db="EMBL/GenBank/DDBJ databases">
        <title>Streptomyces corallinus and Kineosporia corallina sp. nov., two new coral-derived marine actinobacteria.</title>
        <authorList>
            <person name="Buangrab K."/>
            <person name="Sutthacheep M."/>
            <person name="Yeemin T."/>
            <person name="Harunari E."/>
            <person name="Igarashi Y."/>
            <person name="Sripreechasak P."/>
            <person name="Kanchanasin P."/>
            <person name="Tanasupawat S."/>
            <person name="Phongsopitanun W."/>
        </authorList>
    </citation>
    <scope>NUCLEOTIDE SEQUENCE</scope>
    <source>
        <strain evidence="2">JCM 31032</strain>
    </source>
</reference>
<feature type="transmembrane region" description="Helical" evidence="1">
    <location>
        <begin position="208"/>
        <end position="227"/>
    </location>
</feature>
<keyword evidence="1" id="KW-1133">Transmembrane helix</keyword>
<feature type="transmembrane region" description="Helical" evidence="1">
    <location>
        <begin position="150"/>
        <end position="169"/>
    </location>
</feature>
<dbReference type="RefSeq" id="WP_231449240.1">
    <property type="nucleotide sequence ID" value="NZ_JAJOMB010000029.1"/>
</dbReference>